<dbReference type="PANTHER" id="PTHR30390">
    <property type="entry name" value="SEDOHEPTULOSE 7-PHOSPHATE ISOMERASE / DNAA INITIATOR-ASSOCIATING FACTOR FOR REPLICATION INITIATION"/>
    <property type="match status" value="1"/>
</dbReference>
<dbReference type="Gene3D" id="3.40.50.10490">
    <property type="entry name" value="Glucose-6-phosphate isomerase like protein, domain 1"/>
    <property type="match status" value="1"/>
</dbReference>
<dbReference type="GO" id="GO:1901135">
    <property type="term" value="P:carbohydrate derivative metabolic process"/>
    <property type="evidence" value="ECO:0007669"/>
    <property type="project" value="InterPro"/>
</dbReference>
<dbReference type="PANTHER" id="PTHR30390:SF8">
    <property type="entry name" value="SUGAR ISOMERASE (SIS)"/>
    <property type="match status" value="1"/>
</dbReference>
<feature type="domain" description="SIS" evidence="1">
    <location>
        <begin position="1"/>
        <end position="167"/>
    </location>
</feature>
<protein>
    <recommendedName>
        <fullName evidence="1">SIS domain-containing protein</fullName>
    </recommendedName>
</protein>
<dbReference type="InterPro" id="IPR035461">
    <property type="entry name" value="GmhA/DiaA"/>
</dbReference>
<reference evidence="2" key="1">
    <citation type="submission" date="2018-05" db="EMBL/GenBank/DDBJ databases">
        <authorList>
            <person name="Lanie J.A."/>
            <person name="Ng W.-L."/>
            <person name="Kazmierczak K.M."/>
            <person name="Andrzejewski T.M."/>
            <person name="Davidsen T.M."/>
            <person name="Wayne K.J."/>
            <person name="Tettelin H."/>
            <person name="Glass J.I."/>
            <person name="Rusch D."/>
            <person name="Podicherti R."/>
            <person name="Tsui H.-C.T."/>
            <person name="Winkler M.E."/>
        </authorList>
    </citation>
    <scope>NUCLEOTIDE SEQUENCE</scope>
</reference>
<dbReference type="InterPro" id="IPR046348">
    <property type="entry name" value="SIS_dom_sf"/>
</dbReference>
<dbReference type="EMBL" id="UINC01112599">
    <property type="protein sequence ID" value="SVC81661.1"/>
    <property type="molecule type" value="Genomic_DNA"/>
</dbReference>
<proteinExistence type="predicted"/>
<accession>A0A382QBQ0</accession>
<dbReference type="CDD" id="cd05006">
    <property type="entry name" value="SIS_GmhA"/>
    <property type="match status" value="1"/>
</dbReference>
<organism evidence="2">
    <name type="scientific">marine metagenome</name>
    <dbReference type="NCBI Taxonomy" id="408172"/>
    <lineage>
        <taxon>unclassified sequences</taxon>
        <taxon>metagenomes</taxon>
        <taxon>ecological metagenomes</taxon>
    </lineage>
</organism>
<dbReference type="InterPro" id="IPR001347">
    <property type="entry name" value="SIS_dom"/>
</dbReference>
<dbReference type="SUPFAM" id="SSF53697">
    <property type="entry name" value="SIS domain"/>
    <property type="match status" value="1"/>
</dbReference>
<dbReference type="InterPro" id="IPR050099">
    <property type="entry name" value="SIS_GmhA/DiaA_subfam"/>
</dbReference>
<dbReference type="AlphaFoldDB" id="A0A382QBQ0"/>
<dbReference type="Pfam" id="PF13580">
    <property type="entry name" value="SIS_2"/>
    <property type="match status" value="1"/>
</dbReference>
<dbReference type="GO" id="GO:0097367">
    <property type="term" value="F:carbohydrate derivative binding"/>
    <property type="evidence" value="ECO:0007669"/>
    <property type="project" value="InterPro"/>
</dbReference>
<name>A0A382QBQ0_9ZZZZ</name>
<gene>
    <name evidence="2" type="ORF">METZ01_LOCUS334515</name>
</gene>
<evidence type="ECO:0000259" key="1">
    <source>
        <dbReference type="PROSITE" id="PS51464"/>
    </source>
</evidence>
<dbReference type="PROSITE" id="PS51464">
    <property type="entry name" value="SIS"/>
    <property type="match status" value="1"/>
</dbReference>
<sequence length="167" mass="17629">MFDTWKRGGTVFIAGNGGSSSTASHFACDLAKWTLSEGKSRFRVMALTDNMPLFSALMNDEGTASVYSEQIEPFIGAGDVLILNFVHGGSGTGNAGSWSQNLLRALQVAKDKGARVLGLSGFDGGALREMADVCITVPVDSTPQGGAFHLALEHLMCNCLRQKIADA</sequence>
<evidence type="ECO:0000313" key="2">
    <source>
        <dbReference type="EMBL" id="SVC81661.1"/>
    </source>
</evidence>